<evidence type="ECO:0000256" key="8">
    <source>
        <dbReference type="HAMAP-Rule" id="MF_00208"/>
    </source>
</evidence>
<dbReference type="InterPro" id="IPR035911">
    <property type="entry name" value="MurE/MurF_N"/>
</dbReference>
<keyword evidence="4 8" id="KW-0133">Cell shape</keyword>
<comment type="PTM">
    <text evidence="8">Carboxylation is probably crucial for Mg(2+) binding and, consequently, for the gamma-phosphate positioning of ATP.</text>
</comment>
<keyword evidence="6 8" id="KW-0131">Cell cycle</keyword>
<dbReference type="InterPro" id="IPR004101">
    <property type="entry name" value="Mur_ligase_C"/>
</dbReference>
<dbReference type="GO" id="GO:0005524">
    <property type="term" value="F:ATP binding"/>
    <property type="evidence" value="ECO:0007669"/>
    <property type="project" value="UniProtKB-UniRule"/>
</dbReference>
<comment type="caution">
    <text evidence="8">Lacks conserved residue(s) required for the propagation of feature annotation.</text>
</comment>
<gene>
    <name evidence="8" type="primary">murE</name>
    <name evidence="13" type="ORF">AS033_03000</name>
    <name evidence="14" type="ORF">RSA11_10940</name>
</gene>
<dbReference type="Gene3D" id="3.40.1390.10">
    <property type="entry name" value="MurE/MurF, N-terminal domain"/>
    <property type="match status" value="1"/>
</dbReference>
<feature type="binding site" evidence="8">
    <location>
        <position position="31"/>
    </location>
    <ligand>
        <name>UDP-N-acetyl-alpha-D-muramoyl-L-alanyl-D-glutamate</name>
        <dbReference type="ChEBI" id="CHEBI:83900"/>
    </ligand>
</feature>
<dbReference type="EMBL" id="LDQV01000025">
    <property type="protein sequence ID" value="KTR26219.1"/>
    <property type="molecule type" value="Genomic_DNA"/>
</dbReference>
<dbReference type="InterPro" id="IPR036565">
    <property type="entry name" value="Mur-like_cat_sf"/>
</dbReference>
<keyword evidence="5 8" id="KW-0573">Peptidoglycan synthesis</keyword>
<keyword evidence="8" id="KW-0460">Magnesium</keyword>
<dbReference type="Proteomes" id="UP000053797">
    <property type="component" value="Unassembled WGS sequence"/>
</dbReference>
<dbReference type="GO" id="GO:0016881">
    <property type="term" value="F:acid-amino acid ligase activity"/>
    <property type="evidence" value="ECO:0007669"/>
    <property type="project" value="UniProtKB-UniRule"/>
</dbReference>
<feature type="binding site" evidence="8">
    <location>
        <position position="187"/>
    </location>
    <ligand>
        <name>UDP-N-acetyl-alpha-D-muramoyl-L-alanyl-D-glutamate</name>
        <dbReference type="ChEBI" id="CHEBI:83900"/>
    </ligand>
</feature>
<dbReference type="GO" id="GO:0005737">
    <property type="term" value="C:cytoplasm"/>
    <property type="evidence" value="ECO:0007669"/>
    <property type="project" value="UniProtKB-SubCell"/>
</dbReference>
<comment type="cofactor">
    <cofactor evidence="8">
        <name>Mg(2+)</name>
        <dbReference type="ChEBI" id="CHEBI:18420"/>
    </cofactor>
</comment>
<dbReference type="OrthoDB" id="9800958at2"/>
<dbReference type="Proteomes" id="UP000072605">
    <property type="component" value="Unassembled WGS sequence"/>
</dbReference>
<dbReference type="RefSeq" id="WP_023469007.1">
    <property type="nucleotide sequence ID" value="NZ_FMYN01000001.1"/>
</dbReference>
<dbReference type="GO" id="GO:0071555">
    <property type="term" value="P:cell wall organization"/>
    <property type="evidence" value="ECO:0007669"/>
    <property type="project" value="UniProtKB-KW"/>
</dbReference>
<dbReference type="GO" id="GO:0051301">
    <property type="term" value="P:cell division"/>
    <property type="evidence" value="ECO:0007669"/>
    <property type="project" value="UniProtKB-KW"/>
</dbReference>
<evidence type="ECO:0000256" key="1">
    <source>
        <dbReference type="ARBA" id="ARBA00004752"/>
    </source>
</evidence>
<dbReference type="GO" id="GO:0000287">
    <property type="term" value="F:magnesium ion binding"/>
    <property type="evidence" value="ECO:0007669"/>
    <property type="project" value="UniProtKB-UniRule"/>
</dbReference>
<keyword evidence="8" id="KW-0436">Ligase</keyword>
<dbReference type="Pfam" id="PF08245">
    <property type="entry name" value="Mur_ligase_M"/>
    <property type="match status" value="1"/>
</dbReference>
<reference evidence="14 16" key="2">
    <citation type="journal article" date="2016" name="Front. Microbiol.">
        <title>Genomic Resource of Rice Seed Associated Bacteria.</title>
        <authorList>
            <person name="Midha S."/>
            <person name="Bansal K."/>
            <person name="Sharma S."/>
            <person name="Kumar N."/>
            <person name="Patil P.P."/>
            <person name="Chaudhry V."/>
            <person name="Patil P.B."/>
        </authorList>
    </citation>
    <scope>NUCLEOTIDE SEQUENCE [LARGE SCALE GENOMIC DNA]</scope>
    <source>
        <strain evidence="14 16">RSA11</strain>
    </source>
</reference>
<evidence type="ECO:0000259" key="10">
    <source>
        <dbReference type="Pfam" id="PF01225"/>
    </source>
</evidence>
<evidence type="ECO:0000256" key="9">
    <source>
        <dbReference type="RuleBase" id="RU004135"/>
    </source>
</evidence>
<keyword evidence="8" id="KW-0963">Cytoplasm</keyword>
<dbReference type="Pfam" id="PF01225">
    <property type="entry name" value="Mur_ligase"/>
    <property type="match status" value="1"/>
</dbReference>
<dbReference type="UniPathway" id="UPA00219"/>
<dbReference type="NCBIfam" id="TIGR01085">
    <property type="entry name" value="murE"/>
    <property type="match status" value="1"/>
</dbReference>
<feature type="domain" description="Mur ligase C-terminal" evidence="11">
    <location>
        <begin position="330"/>
        <end position="454"/>
    </location>
</feature>
<keyword evidence="8" id="KW-0547">Nucleotide-binding</keyword>
<evidence type="ECO:0000313" key="13">
    <source>
        <dbReference type="EMBL" id="KSU50363.1"/>
    </source>
</evidence>
<keyword evidence="3 8" id="KW-0132">Cell division</keyword>
<feature type="binding site" evidence="8">
    <location>
        <position position="179"/>
    </location>
    <ligand>
        <name>UDP-N-acetyl-alpha-D-muramoyl-L-alanyl-D-glutamate</name>
        <dbReference type="ChEBI" id="CHEBI:83900"/>
    </ligand>
</feature>
<accession>A0A0V8GJC0</accession>
<evidence type="ECO:0000259" key="12">
    <source>
        <dbReference type="Pfam" id="PF08245"/>
    </source>
</evidence>
<dbReference type="SUPFAM" id="SSF53623">
    <property type="entry name" value="MurD-like peptide ligases, catalytic domain"/>
    <property type="match status" value="1"/>
</dbReference>
<dbReference type="AlphaFoldDB" id="A0A0V8GJC0"/>
<protein>
    <recommendedName>
        <fullName evidence="8">UDP-N-acetylmuramyl-tripeptide synthetase</fullName>
        <ecNumber evidence="8">6.3.2.-</ecNumber>
    </recommendedName>
    <alternativeName>
        <fullName evidence="8">UDP-MurNAc-tripeptide synthetase</fullName>
    </alternativeName>
</protein>
<evidence type="ECO:0000256" key="3">
    <source>
        <dbReference type="ARBA" id="ARBA00022618"/>
    </source>
</evidence>
<evidence type="ECO:0000259" key="11">
    <source>
        <dbReference type="Pfam" id="PF02875"/>
    </source>
</evidence>
<feature type="domain" description="Mur ligase central" evidence="12">
    <location>
        <begin position="108"/>
        <end position="307"/>
    </location>
</feature>
<keyword evidence="7 8" id="KW-0961">Cell wall biogenesis/degradation</keyword>
<evidence type="ECO:0000313" key="15">
    <source>
        <dbReference type="Proteomes" id="UP000053797"/>
    </source>
</evidence>
<comment type="subcellular location">
    <subcellularLocation>
        <location evidence="8 9">Cytoplasm</location>
    </subcellularLocation>
</comment>
<name>A0A0V8GJC0_9BACL</name>
<dbReference type="SUPFAM" id="SSF53244">
    <property type="entry name" value="MurD-like peptide ligases, peptide-binding domain"/>
    <property type="match status" value="1"/>
</dbReference>
<dbReference type="NCBIfam" id="NF001126">
    <property type="entry name" value="PRK00139.1-4"/>
    <property type="match status" value="1"/>
</dbReference>
<comment type="pathway">
    <text evidence="1 8 9">Cell wall biogenesis; peptidoglycan biosynthesis.</text>
</comment>
<organism evidence="13 15">
    <name type="scientific">Exiguobacterium indicum</name>
    <dbReference type="NCBI Taxonomy" id="296995"/>
    <lineage>
        <taxon>Bacteria</taxon>
        <taxon>Bacillati</taxon>
        <taxon>Bacillota</taxon>
        <taxon>Bacilli</taxon>
        <taxon>Bacillales</taxon>
        <taxon>Bacillales Family XII. Incertae Sedis</taxon>
        <taxon>Exiguobacterium</taxon>
    </lineage>
</organism>
<dbReference type="InterPro" id="IPR000713">
    <property type="entry name" value="Mur_ligase_N"/>
</dbReference>
<feature type="domain" description="Mur ligase N-terminal catalytic" evidence="10">
    <location>
        <begin position="24"/>
        <end position="96"/>
    </location>
</feature>
<comment type="function">
    <text evidence="8">Catalyzes the addition of an amino acid to the nucleotide precursor UDP-N-acetylmuramoyl-L-alanyl-D-glutamate (UMAG) in the biosynthesis of bacterial cell-wall peptidoglycan.</text>
</comment>
<dbReference type="HAMAP" id="MF_00208">
    <property type="entry name" value="MurE"/>
    <property type="match status" value="1"/>
</dbReference>
<evidence type="ECO:0000256" key="6">
    <source>
        <dbReference type="ARBA" id="ARBA00023306"/>
    </source>
</evidence>
<dbReference type="GO" id="GO:0009252">
    <property type="term" value="P:peptidoglycan biosynthetic process"/>
    <property type="evidence" value="ECO:0007669"/>
    <property type="project" value="UniProtKB-UniRule"/>
</dbReference>
<comment type="similarity">
    <text evidence="2 8">Belongs to the MurCDEF family. MurE subfamily.</text>
</comment>
<dbReference type="Gene3D" id="3.40.1190.10">
    <property type="entry name" value="Mur-like, catalytic domain"/>
    <property type="match status" value="1"/>
</dbReference>
<evidence type="ECO:0000256" key="5">
    <source>
        <dbReference type="ARBA" id="ARBA00022984"/>
    </source>
</evidence>
<evidence type="ECO:0000313" key="14">
    <source>
        <dbReference type="EMBL" id="KTR26219.1"/>
    </source>
</evidence>
<feature type="binding site" evidence="8">
    <location>
        <begin position="110"/>
        <end position="116"/>
    </location>
    <ligand>
        <name>ATP</name>
        <dbReference type="ChEBI" id="CHEBI:30616"/>
    </ligand>
</feature>
<sequence>MNRLAKLLNELLPLTIKEAINPLITNIATDSRQITPGGLFICINGYTVDGHDYINQAIENGAVAILAERSFPDCPIPVITVPDTKRLAGQVANRFYDQPSQKMRVYGVTGTNGKTTTTKLAYDLFRATGVKAGMISTVGARIDEELIETPNTTPEAIILHRLLYEMVEKGVTDCIIEVSSHALAEGRVEGVSFHSAAFTNLTHDHLDYHHSMEDYAKTKALLFQQVAASNGRTIVLNREDGWSRVMREAAPLQPVIWYTTKPHRTSQIAVEWLTDTVNVRIDETTTRVPTALLGEFNAANLAAAMGLLRAGDANLYTLIRHIPELELPKGRLERLDWAPCEIYIDYAHTPDGLEKCLQALTSSGESLSVVLSAAGERDRTKRAEMGRIASKYCEHIIATVHDARTENPDRIIEELIVDISREHLVGCHTSRHEAIVQAAHLAHEGKRIVIVGKGHDEVERIGTKTIPFNEKHILLAELERLSEGKSVI</sequence>
<dbReference type="GO" id="GO:0008360">
    <property type="term" value="P:regulation of cell shape"/>
    <property type="evidence" value="ECO:0007669"/>
    <property type="project" value="UniProtKB-KW"/>
</dbReference>
<dbReference type="Pfam" id="PF02875">
    <property type="entry name" value="Mur_ligase_C"/>
    <property type="match status" value="1"/>
</dbReference>
<evidence type="ECO:0000256" key="7">
    <source>
        <dbReference type="ARBA" id="ARBA00023316"/>
    </source>
</evidence>
<feature type="binding site" evidence="8">
    <location>
        <position position="151"/>
    </location>
    <ligand>
        <name>UDP-N-acetyl-alpha-D-muramoyl-L-alanyl-D-glutamate</name>
        <dbReference type="ChEBI" id="CHEBI:83900"/>
    </ligand>
</feature>
<dbReference type="SUPFAM" id="SSF63418">
    <property type="entry name" value="MurE/MurF N-terminal domain"/>
    <property type="match status" value="1"/>
</dbReference>
<dbReference type="InterPro" id="IPR013221">
    <property type="entry name" value="Mur_ligase_cen"/>
</dbReference>
<comment type="caution">
    <text evidence="13">The sequence shown here is derived from an EMBL/GenBank/DDBJ whole genome shotgun (WGS) entry which is preliminary data.</text>
</comment>
<dbReference type="EMBL" id="LNQL01000001">
    <property type="protein sequence ID" value="KSU50363.1"/>
    <property type="molecule type" value="Genomic_DNA"/>
</dbReference>
<evidence type="ECO:0000256" key="2">
    <source>
        <dbReference type="ARBA" id="ARBA00005898"/>
    </source>
</evidence>
<feature type="modified residue" description="N6-carboxylysine" evidence="8">
    <location>
        <position position="219"/>
    </location>
</feature>
<proteinExistence type="inferred from homology"/>
<evidence type="ECO:0000313" key="16">
    <source>
        <dbReference type="Proteomes" id="UP000072605"/>
    </source>
</evidence>
<dbReference type="EC" id="6.3.2.-" evidence="8"/>
<dbReference type="PANTHER" id="PTHR23135">
    <property type="entry name" value="MUR LIGASE FAMILY MEMBER"/>
    <property type="match status" value="1"/>
</dbReference>
<dbReference type="Gene3D" id="3.90.190.20">
    <property type="entry name" value="Mur ligase, C-terminal domain"/>
    <property type="match status" value="1"/>
</dbReference>
<dbReference type="PANTHER" id="PTHR23135:SF4">
    <property type="entry name" value="UDP-N-ACETYLMURAMOYL-L-ALANYL-D-GLUTAMATE--2,6-DIAMINOPIMELATE LIGASE MURE HOMOLOG, CHLOROPLASTIC"/>
    <property type="match status" value="1"/>
</dbReference>
<keyword evidence="8" id="KW-0067">ATP-binding</keyword>
<dbReference type="InterPro" id="IPR036615">
    <property type="entry name" value="Mur_ligase_C_dom_sf"/>
</dbReference>
<evidence type="ECO:0000256" key="4">
    <source>
        <dbReference type="ARBA" id="ARBA00022960"/>
    </source>
</evidence>
<dbReference type="InterPro" id="IPR005761">
    <property type="entry name" value="UDP-N-AcMur-Glu-dNH2Pim_ligase"/>
</dbReference>
<feature type="binding site" evidence="8">
    <location>
        <begin position="152"/>
        <end position="153"/>
    </location>
    <ligand>
        <name>UDP-N-acetyl-alpha-D-muramoyl-L-alanyl-D-glutamate</name>
        <dbReference type="ChEBI" id="CHEBI:83900"/>
    </ligand>
</feature>
<reference evidence="13 15" key="1">
    <citation type="journal article" date="2015" name="Int. J. Syst. Evol. Microbiol.">
        <title>Exiguobacterium enclense sp. nov., isolated from sediment.</title>
        <authorList>
            <person name="Dastager S.G."/>
            <person name="Mawlankar R."/>
            <person name="Sonalkar V.V."/>
            <person name="Thorat M.N."/>
            <person name="Mual P."/>
            <person name="Verma A."/>
            <person name="Krishnamurthi S."/>
            <person name="Tang S.K."/>
            <person name="Li W.J."/>
        </authorList>
    </citation>
    <scope>NUCLEOTIDE SEQUENCE [LARGE SCALE GENOMIC DNA]</scope>
    <source>
        <strain evidence="13 15">NIO-1109</strain>
    </source>
</reference>